<protein>
    <submittedName>
        <fullName evidence="1">Uncharacterized protein</fullName>
    </submittedName>
</protein>
<sequence length="187" mass="21109">MQAFSWQVFEVVLLDPFQYVILYFIKFGILCFPLQPDAGRWVLCQLYKGEKNNDSASSGRFDPYIDNTTVPEPVASDIGAGQIYPSTSQFSSMWASGARGDINQVQYYEMGQSSNTQPNWFSNAATNPDLAGGHMNQDQIPGVDQSCYTPQAGMVYNSQQFPFSSNSNDGFYMDSWNETIYQPWPEY</sequence>
<organism evidence="1 2">
    <name type="scientific">Persea americana</name>
    <name type="common">Avocado</name>
    <dbReference type="NCBI Taxonomy" id="3435"/>
    <lineage>
        <taxon>Eukaryota</taxon>
        <taxon>Viridiplantae</taxon>
        <taxon>Streptophyta</taxon>
        <taxon>Embryophyta</taxon>
        <taxon>Tracheophyta</taxon>
        <taxon>Spermatophyta</taxon>
        <taxon>Magnoliopsida</taxon>
        <taxon>Magnoliidae</taxon>
        <taxon>Laurales</taxon>
        <taxon>Lauraceae</taxon>
        <taxon>Persea</taxon>
    </lineage>
</organism>
<dbReference type="Proteomes" id="UP001234297">
    <property type="component" value="Chromosome 2"/>
</dbReference>
<dbReference type="EMBL" id="CM056810">
    <property type="protein sequence ID" value="KAJ8644576.1"/>
    <property type="molecule type" value="Genomic_DNA"/>
</dbReference>
<name>A0ACC2MFN4_PERAE</name>
<evidence type="ECO:0000313" key="2">
    <source>
        <dbReference type="Proteomes" id="UP001234297"/>
    </source>
</evidence>
<gene>
    <name evidence="1" type="ORF">MRB53_006324</name>
</gene>
<reference evidence="1 2" key="1">
    <citation type="journal article" date="2022" name="Hortic Res">
        <title>A haplotype resolved chromosomal level avocado genome allows analysis of novel avocado genes.</title>
        <authorList>
            <person name="Nath O."/>
            <person name="Fletcher S.J."/>
            <person name="Hayward A."/>
            <person name="Shaw L.M."/>
            <person name="Masouleh A.K."/>
            <person name="Furtado A."/>
            <person name="Henry R.J."/>
            <person name="Mitter N."/>
        </authorList>
    </citation>
    <scope>NUCLEOTIDE SEQUENCE [LARGE SCALE GENOMIC DNA]</scope>
    <source>
        <strain evidence="2">cv. Hass</strain>
    </source>
</reference>
<keyword evidence="2" id="KW-1185">Reference proteome</keyword>
<comment type="caution">
    <text evidence="1">The sequence shown here is derived from an EMBL/GenBank/DDBJ whole genome shotgun (WGS) entry which is preliminary data.</text>
</comment>
<evidence type="ECO:0000313" key="1">
    <source>
        <dbReference type="EMBL" id="KAJ8644576.1"/>
    </source>
</evidence>
<proteinExistence type="predicted"/>
<accession>A0ACC2MFN4</accession>